<keyword evidence="3 6" id="KW-1133">Transmembrane helix</keyword>
<evidence type="ECO:0000313" key="8">
    <source>
        <dbReference type="EMBL" id="KAF8440804.1"/>
    </source>
</evidence>
<keyword evidence="9" id="KW-1185">Reference proteome</keyword>
<feature type="transmembrane region" description="Helical" evidence="6">
    <location>
        <begin position="161"/>
        <end position="180"/>
    </location>
</feature>
<evidence type="ECO:0000256" key="4">
    <source>
        <dbReference type="ARBA" id="ARBA00023136"/>
    </source>
</evidence>
<feature type="transmembrane region" description="Helical" evidence="6">
    <location>
        <begin position="102"/>
        <end position="123"/>
    </location>
</feature>
<dbReference type="PANTHER" id="PTHR23502">
    <property type="entry name" value="MAJOR FACILITATOR SUPERFAMILY"/>
    <property type="match status" value="1"/>
</dbReference>
<feature type="transmembrane region" description="Helical" evidence="6">
    <location>
        <begin position="217"/>
        <end position="239"/>
    </location>
</feature>
<dbReference type="GO" id="GO:0022857">
    <property type="term" value="F:transmembrane transporter activity"/>
    <property type="evidence" value="ECO:0007669"/>
    <property type="project" value="InterPro"/>
</dbReference>
<feature type="transmembrane region" description="Helical" evidence="6">
    <location>
        <begin position="192"/>
        <end position="211"/>
    </location>
</feature>
<dbReference type="PANTHER" id="PTHR23502:SF5">
    <property type="entry name" value="QUINIDINE RESISTANCE PROTEIN 3"/>
    <property type="match status" value="1"/>
</dbReference>
<dbReference type="AlphaFoldDB" id="A0AAD4GFD5"/>
<dbReference type="Gene3D" id="1.20.1250.20">
    <property type="entry name" value="MFS general substrate transporter like domains"/>
    <property type="match status" value="1"/>
</dbReference>
<reference evidence="8" key="2">
    <citation type="journal article" date="2020" name="Nat. Commun.">
        <title>Large-scale genome sequencing of mycorrhizal fungi provides insights into the early evolution of symbiotic traits.</title>
        <authorList>
            <person name="Miyauchi S."/>
            <person name="Kiss E."/>
            <person name="Kuo A."/>
            <person name="Drula E."/>
            <person name="Kohler A."/>
            <person name="Sanchez-Garcia M."/>
            <person name="Morin E."/>
            <person name="Andreopoulos B."/>
            <person name="Barry K.W."/>
            <person name="Bonito G."/>
            <person name="Buee M."/>
            <person name="Carver A."/>
            <person name="Chen C."/>
            <person name="Cichocki N."/>
            <person name="Clum A."/>
            <person name="Culley D."/>
            <person name="Crous P.W."/>
            <person name="Fauchery L."/>
            <person name="Girlanda M."/>
            <person name="Hayes R.D."/>
            <person name="Keri Z."/>
            <person name="LaButti K."/>
            <person name="Lipzen A."/>
            <person name="Lombard V."/>
            <person name="Magnuson J."/>
            <person name="Maillard F."/>
            <person name="Murat C."/>
            <person name="Nolan M."/>
            <person name="Ohm R.A."/>
            <person name="Pangilinan J."/>
            <person name="Pereira M.F."/>
            <person name="Perotto S."/>
            <person name="Peter M."/>
            <person name="Pfister S."/>
            <person name="Riley R."/>
            <person name="Sitrit Y."/>
            <person name="Stielow J.B."/>
            <person name="Szollosi G."/>
            <person name="Zifcakova L."/>
            <person name="Stursova M."/>
            <person name="Spatafora J.W."/>
            <person name="Tedersoo L."/>
            <person name="Vaario L.M."/>
            <person name="Yamada A."/>
            <person name="Yan M."/>
            <person name="Wang P."/>
            <person name="Xu J."/>
            <person name="Bruns T."/>
            <person name="Baldrian P."/>
            <person name="Vilgalys R."/>
            <person name="Dunand C."/>
            <person name="Henrissat B."/>
            <person name="Grigoriev I.V."/>
            <person name="Hibbett D."/>
            <person name="Nagy L.G."/>
            <person name="Martin F.M."/>
        </authorList>
    </citation>
    <scope>NUCLEOTIDE SEQUENCE</scope>
    <source>
        <strain evidence="8">BED1</strain>
    </source>
</reference>
<protein>
    <submittedName>
        <fullName evidence="8">MFS general substrate transporter</fullName>
    </submittedName>
</protein>
<dbReference type="PROSITE" id="PS50850">
    <property type="entry name" value="MFS"/>
    <property type="match status" value="1"/>
</dbReference>
<accession>A0AAD4GFD5</accession>
<evidence type="ECO:0000256" key="5">
    <source>
        <dbReference type="SAM" id="MobiDB-lite"/>
    </source>
</evidence>
<evidence type="ECO:0000256" key="1">
    <source>
        <dbReference type="ARBA" id="ARBA00004141"/>
    </source>
</evidence>
<feature type="transmembrane region" description="Helical" evidence="6">
    <location>
        <begin position="336"/>
        <end position="353"/>
    </location>
</feature>
<dbReference type="GO" id="GO:0005886">
    <property type="term" value="C:plasma membrane"/>
    <property type="evidence" value="ECO:0007669"/>
    <property type="project" value="TreeGrafter"/>
</dbReference>
<keyword evidence="4 6" id="KW-0472">Membrane</keyword>
<comment type="subcellular location">
    <subcellularLocation>
        <location evidence="1">Membrane</location>
        <topology evidence="1">Multi-pass membrane protein</topology>
    </subcellularLocation>
</comment>
<feature type="transmembrane region" description="Helical" evidence="6">
    <location>
        <begin position="64"/>
        <end position="82"/>
    </location>
</feature>
<dbReference type="InterPro" id="IPR020846">
    <property type="entry name" value="MFS_dom"/>
</dbReference>
<gene>
    <name evidence="8" type="ORF">L210DRAFT_2115192</name>
</gene>
<evidence type="ECO:0000313" key="9">
    <source>
        <dbReference type="Proteomes" id="UP001194468"/>
    </source>
</evidence>
<organism evidence="8 9">
    <name type="scientific">Boletus edulis BED1</name>
    <dbReference type="NCBI Taxonomy" id="1328754"/>
    <lineage>
        <taxon>Eukaryota</taxon>
        <taxon>Fungi</taxon>
        <taxon>Dikarya</taxon>
        <taxon>Basidiomycota</taxon>
        <taxon>Agaricomycotina</taxon>
        <taxon>Agaricomycetes</taxon>
        <taxon>Agaricomycetidae</taxon>
        <taxon>Boletales</taxon>
        <taxon>Boletineae</taxon>
        <taxon>Boletaceae</taxon>
        <taxon>Boletoideae</taxon>
        <taxon>Boletus</taxon>
    </lineage>
</organism>
<feature type="compositionally biased region" description="Polar residues" evidence="5">
    <location>
        <begin position="1"/>
        <end position="13"/>
    </location>
</feature>
<dbReference type="Gene3D" id="1.20.1720.10">
    <property type="entry name" value="Multidrug resistance protein D"/>
    <property type="match status" value="1"/>
</dbReference>
<feature type="transmembrane region" description="Helical" evidence="6">
    <location>
        <begin position="506"/>
        <end position="527"/>
    </location>
</feature>
<name>A0AAD4GFD5_BOLED</name>
<dbReference type="InterPro" id="IPR011701">
    <property type="entry name" value="MFS"/>
</dbReference>
<dbReference type="EMBL" id="WHUW01000011">
    <property type="protein sequence ID" value="KAF8440804.1"/>
    <property type="molecule type" value="Genomic_DNA"/>
</dbReference>
<evidence type="ECO:0000256" key="3">
    <source>
        <dbReference type="ARBA" id="ARBA00022989"/>
    </source>
</evidence>
<evidence type="ECO:0000256" key="6">
    <source>
        <dbReference type="SAM" id="Phobius"/>
    </source>
</evidence>
<evidence type="ECO:0000259" key="7">
    <source>
        <dbReference type="PROSITE" id="PS50850"/>
    </source>
</evidence>
<feature type="region of interest" description="Disordered" evidence="5">
    <location>
        <begin position="271"/>
        <end position="297"/>
    </location>
</feature>
<comment type="caution">
    <text evidence="8">The sequence shown here is derived from an EMBL/GenBank/DDBJ whole genome shotgun (WGS) entry which is preliminary data.</text>
</comment>
<feature type="transmembrane region" description="Helical" evidence="6">
    <location>
        <begin position="373"/>
        <end position="393"/>
    </location>
</feature>
<dbReference type="Pfam" id="PF07690">
    <property type="entry name" value="MFS_1"/>
    <property type="match status" value="1"/>
</dbReference>
<dbReference type="Proteomes" id="UP001194468">
    <property type="component" value="Unassembled WGS sequence"/>
</dbReference>
<dbReference type="SUPFAM" id="SSF103473">
    <property type="entry name" value="MFS general substrate transporter"/>
    <property type="match status" value="1"/>
</dbReference>
<reference evidence="8" key="1">
    <citation type="submission" date="2019-10" db="EMBL/GenBank/DDBJ databases">
        <authorList>
            <consortium name="DOE Joint Genome Institute"/>
            <person name="Kuo A."/>
            <person name="Miyauchi S."/>
            <person name="Kiss E."/>
            <person name="Drula E."/>
            <person name="Kohler A."/>
            <person name="Sanchez-Garcia M."/>
            <person name="Andreopoulos B."/>
            <person name="Barry K.W."/>
            <person name="Bonito G."/>
            <person name="Buee M."/>
            <person name="Carver A."/>
            <person name="Chen C."/>
            <person name="Cichocki N."/>
            <person name="Clum A."/>
            <person name="Culley D."/>
            <person name="Crous P.W."/>
            <person name="Fauchery L."/>
            <person name="Girlanda M."/>
            <person name="Hayes R."/>
            <person name="Keri Z."/>
            <person name="LaButti K."/>
            <person name="Lipzen A."/>
            <person name="Lombard V."/>
            <person name="Magnuson J."/>
            <person name="Maillard F."/>
            <person name="Morin E."/>
            <person name="Murat C."/>
            <person name="Nolan M."/>
            <person name="Ohm R."/>
            <person name="Pangilinan J."/>
            <person name="Pereira M."/>
            <person name="Perotto S."/>
            <person name="Peter M."/>
            <person name="Riley R."/>
            <person name="Sitrit Y."/>
            <person name="Stielow B."/>
            <person name="Szollosi G."/>
            <person name="Zifcakova L."/>
            <person name="Stursova M."/>
            <person name="Spatafora J.W."/>
            <person name="Tedersoo L."/>
            <person name="Vaario L.-M."/>
            <person name="Yamada A."/>
            <person name="Yan M."/>
            <person name="Wang P."/>
            <person name="Xu J."/>
            <person name="Bruns T."/>
            <person name="Baldrian P."/>
            <person name="Vilgalys R."/>
            <person name="Henrissat B."/>
            <person name="Grigoriev I.V."/>
            <person name="Hibbett D."/>
            <person name="Nagy L.G."/>
            <person name="Martin F.M."/>
        </authorList>
    </citation>
    <scope>NUCLEOTIDE SEQUENCE</scope>
    <source>
        <strain evidence="8">BED1</strain>
    </source>
</reference>
<feature type="transmembrane region" description="Helical" evidence="6">
    <location>
        <begin position="130"/>
        <end position="149"/>
    </location>
</feature>
<feature type="domain" description="Major facilitator superfamily (MFS) profile" evidence="7">
    <location>
        <begin position="65"/>
        <end position="531"/>
    </location>
</feature>
<evidence type="ECO:0000256" key="2">
    <source>
        <dbReference type="ARBA" id="ARBA00022692"/>
    </source>
</evidence>
<proteinExistence type="predicted"/>
<keyword evidence="2 6" id="KW-0812">Transmembrane</keyword>
<feature type="transmembrane region" description="Helical" evidence="6">
    <location>
        <begin position="441"/>
        <end position="466"/>
    </location>
</feature>
<sequence>MSIPTTTDGTLRANSPGPHPPGVSTTDTASSPKKAAEEPIADIDIEHVPVDDDPRKWSRVRKTITLWIVSAASLISTLASNIQNPSNALIAHDMHATNVQISWTLAGFIIVQGNLPLVWSVASEIKGRKLVYVAATTIFVLASVIVANARTISVLIGMRVVQAAGSSAALAISAATLADIYETHERGTMMGIYYAAPLLGPALGPIVGASLSEAFGWAASFYFLGACGGVLLVAFIFLFKDTFRIERSLTYQAVLHRRTITTRDFKPKTDFTIAEGNTGTEEKQASGKKGSPQPSSIEDGTVVIKVESGLNDVRLSISDINPIPPFWKVVRERHNLAILLANGLVFAFSYSLSYTCTRTLSMQYNLDPLSVGIVLLSLGAGSIGGSVIGGRWSDHVVTKLTNENGGKWYPEMRLKSATLAMVWLPPSVIGYGWVAEKHADVGVICLMVFLCGFFSIWMYSSTLAYMVDANPGRSCSAVAANSSFRGTLAFISTMVAVPLQDALGDGWLYTGFAVLVVLMELLIVLVLRKGVSWREQRV</sequence>
<feature type="region of interest" description="Disordered" evidence="5">
    <location>
        <begin position="1"/>
        <end position="42"/>
    </location>
</feature>
<dbReference type="InterPro" id="IPR036259">
    <property type="entry name" value="MFS_trans_sf"/>
</dbReference>